<dbReference type="EMBL" id="FWFW01000001">
    <property type="protein sequence ID" value="SLN11759.1"/>
    <property type="molecule type" value="Genomic_DNA"/>
</dbReference>
<dbReference type="Proteomes" id="UP000193307">
    <property type="component" value="Unassembled WGS sequence"/>
</dbReference>
<feature type="chain" id="PRO_5011001723" description="Lipid A deacylase LpxR family protein" evidence="1">
    <location>
        <begin position="27"/>
        <end position="307"/>
    </location>
</feature>
<feature type="signal peptide" evidence="1">
    <location>
        <begin position="1"/>
        <end position="26"/>
    </location>
</feature>
<dbReference type="RefSeq" id="WP_170842098.1">
    <property type="nucleotide sequence ID" value="NZ_FNZV01000001.1"/>
</dbReference>
<protein>
    <recommendedName>
        <fullName evidence="4">Lipid A deacylase LpxR family protein</fullName>
    </recommendedName>
</protein>
<keyword evidence="1" id="KW-0732">Signal</keyword>
<dbReference type="Pfam" id="PF09982">
    <property type="entry name" value="LpxR"/>
    <property type="match status" value="1"/>
</dbReference>
<evidence type="ECO:0000313" key="3">
    <source>
        <dbReference type="Proteomes" id="UP000193307"/>
    </source>
</evidence>
<dbReference type="InterPro" id="IPR018707">
    <property type="entry name" value="LpxR"/>
</dbReference>
<dbReference type="AlphaFoldDB" id="A0A1Y5RCX1"/>
<gene>
    <name evidence="2" type="ORF">PAM7971_00086</name>
</gene>
<evidence type="ECO:0000256" key="1">
    <source>
        <dbReference type="SAM" id="SignalP"/>
    </source>
</evidence>
<keyword evidence="3" id="KW-1185">Reference proteome</keyword>
<dbReference type="InterPro" id="IPR037107">
    <property type="entry name" value="Put_OMP_sf"/>
</dbReference>
<sequence>MHTYLYRFAVVISILFGFTLSQPAVSEGQQNAGTGRFFTNDFIGDGQDRWNTASYAVSIMRGPTADDTVPDVFGRLFEHRLRGAVIAPANLANPAAGDRPYAGVLSYGVHSYTQRGTTQNRLGLDLVAVGPQTGIGDFHGWLHDAINAPEPDLSAQLANAIYPTVSGEIARPLQLGNLEVRPFAEAQVGVETFARVGADISLGSLMADGVRLRDVTTGHLYETSTVDQSAHGSEFILGADVAHVWSSEYLPASDGYALEPFRLRGRAGVKLSGPQADVFYGVSWLSPEFKSQPEGQVVGSLNVSLQF</sequence>
<evidence type="ECO:0008006" key="4">
    <source>
        <dbReference type="Google" id="ProtNLM"/>
    </source>
</evidence>
<evidence type="ECO:0000313" key="2">
    <source>
        <dbReference type="EMBL" id="SLN11759.1"/>
    </source>
</evidence>
<dbReference type="STRING" id="658057.SAMN04488032_101561"/>
<reference evidence="2 3" key="1">
    <citation type="submission" date="2017-03" db="EMBL/GenBank/DDBJ databases">
        <authorList>
            <person name="Afonso C.L."/>
            <person name="Miller P.J."/>
            <person name="Scott M.A."/>
            <person name="Spackman E."/>
            <person name="Goraichik I."/>
            <person name="Dimitrov K.M."/>
            <person name="Suarez D.L."/>
            <person name="Swayne D.E."/>
        </authorList>
    </citation>
    <scope>NUCLEOTIDE SEQUENCE [LARGE SCALE GENOMIC DNA]</scope>
    <source>
        <strain evidence="2 3">CECT 7971</strain>
    </source>
</reference>
<name>A0A1Y5RCX1_9RHOB</name>
<dbReference type="Gene3D" id="2.40.128.140">
    <property type="entry name" value="Outer membrane protein"/>
    <property type="match status" value="1"/>
</dbReference>
<proteinExistence type="predicted"/>
<accession>A0A1Y5RCX1</accession>
<organism evidence="2 3">
    <name type="scientific">Pacificibacter marinus</name>
    <dbReference type="NCBI Taxonomy" id="658057"/>
    <lineage>
        <taxon>Bacteria</taxon>
        <taxon>Pseudomonadati</taxon>
        <taxon>Pseudomonadota</taxon>
        <taxon>Alphaproteobacteria</taxon>
        <taxon>Rhodobacterales</taxon>
        <taxon>Roseobacteraceae</taxon>
        <taxon>Pacificibacter</taxon>
    </lineage>
</organism>